<dbReference type="Pfam" id="PF07715">
    <property type="entry name" value="Plug"/>
    <property type="match status" value="1"/>
</dbReference>
<dbReference type="Proteomes" id="UP000010093">
    <property type="component" value="Chromosome"/>
</dbReference>
<dbReference type="PANTHER" id="PTHR32552:SF68">
    <property type="entry name" value="FERRICHROME OUTER MEMBRANE TRANSPORTER_PHAGE RECEPTOR"/>
    <property type="match status" value="1"/>
</dbReference>
<dbReference type="AlphaFoldDB" id="E4TC35"/>
<evidence type="ECO:0000256" key="7">
    <source>
        <dbReference type="ARBA" id="ARBA00022729"/>
    </source>
</evidence>
<comment type="subcellular location">
    <subcellularLocation>
        <location evidence="1 14">Cell outer membrane</location>
        <topology evidence="1 14">Multi-pass membrane protein</topology>
    </subcellularLocation>
</comment>
<keyword evidence="7 16" id="KW-0732">Signal</keyword>
<evidence type="ECO:0000256" key="2">
    <source>
        <dbReference type="ARBA" id="ARBA00009810"/>
    </source>
</evidence>
<evidence type="ECO:0000259" key="18">
    <source>
        <dbReference type="Pfam" id="PF07715"/>
    </source>
</evidence>
<evidence type="ECO:0000313" key="20">
    <source>
        <dbReference type="Proteomes" id="UP000010093"/>
    </source>
</evidence>
<accession>E4TC35</accession>
<protein>
    <submittedName>
        <fullName evidence="19">Tonb-dependent siderophore receptor</fullName>
    </submittedName>
</protein>
<evidence type="ECO:0000256" key="16">
    <source>
        <dbReference type="SAM" id="SignalP"/>
    </source>
</evidence>
<evidence type="ECO:0000256" key="4">
    <source>
        <dbReference type="ARBA" id="ARBA00022452"/>
    </source>
</evidence>
<feature type="domain" description="TonB-dependent receptor plug" evidence="18">
    <location>
        <begin position="124"/>
        <end position="224"/>
    </location>
</feature>
<dbReference type="InterPro" id="IPR008969">
    <property type="entry name" value="CarboxyPept-like_regulatory"/>
</dbReference>
<dbReference type="SUPFAM" id="SSF56935">
    <property type="entry name" value="Porins"/>
    <property type="match status" value="1"/>
</dbReference>
<evidence type="ECO:0000256" key="6">
    <source>
        <dbReference type="ARBA" id="ARBA00022692"/>
    </source>
</evidence>
<dbReference type="PROSITE" id="PS52016">
    <property type="entry name" value="TONB_DEPENDENT_REC_3"/>
    <property type="match status" value="1"/>
</dbReference>
<evidence type="ECO:0000259" key="17">
    <source>
        <dbReference type="Pfam" id="PF00593"/>
    </source>
</evidence>
<evidence type="ECO:0000256" key="3">
    <source>
        <dbReference type="ARBA" id="ARBA00022448"/>
    </source>
</evidence>
<keyword evidence="6 14" id="KW-0812">Transmembrane</keyword>
<feature type="signal peptide" evidence="16">
    <location>
        <begin position="1"/>
        <end position="18"/>
    </location>
</feature>
<name>E4TC35_RIEAD</name>
<dbReference type="EMBL" id="CP003388">
    <property type="protein sequence ID" value="AFD56084.1"/>
    <property type="molecule type" value="Genomic_DNA"/>
</dbReference>
<sequence>MKKIFNFIAAISFCGAYAQTTTVLEGVITNREGVPISGAKVSVKNQTSLTDEMGRYRITLSGDKTYHLTVTASRYETETFVLEQTSGTFTKDFQLVWNDTVSIPEIVMSRERKLQVNKLDIKNLEAPMSVSVLNNELMRQMDVQTMEDAARNFVGINPVNQFGAFQFFNIRGFDNFVLLYDGVRDERHNITQSAPITNIASVERIEVLKGPSGELFGHSALGGIINVIRKKPTESFRGNASASIGSYNTYNFLFGVGGSLSKKMRYRFDLSSNKTDGWRNVKGDANNASLTLQYLLNSRTQIELFAQYNKDNYAADAGVPADNQGYILKGLSPSMNFNNPNDFVTNEKKEIQLSFKHSFSKDTKFVNTLSYYDDNINYLADEVIFINPQKMTYSRYNGPFHFNHFTKPWSNQMTLNFKFDTYGIKHKALVGSVASFLNRKTLYGDISSLETPIDVPISSQISNYSERQVNIARIFQMNEFLLGTYFHDWVEFSDRIKMLLGVRYDYFDGVYSRRRGINEPQNKYRDQFNNVSYRVGLSVQPVKDLLSIYASASNFFKPTRSHDHRTGNRFIPERGFQAETGLKLEKKNLFNVSMSGFFIRKNNVIVGHYVLSQMGGAESKGLEVDAEVTPTKGLYIKAGYAYTDTKFISKGNENNDIVGNSLPWVPKNTFNSWVNYEFQEHIKGLGLGLGVYYNDKIYQNQYNDQTLPSYLLVNGAVYYRAKNNMKVSFNVENLFNNLYMRSALSRNDLYSNDPAVEMYQSVMQVYPGRDRNFKFTIAYDF</sequence>
<comment type="similarity">
    <text evidence="2 14 15">Belongs to the TonB-dependent receptor family.</text>
</comment>
<evidence type="ECO:0000256" key="12">
    <source>
        <dbReference type="ARBA" id="ARBA00023170"/>
    </source>
</evidence>
<reference evidence="19 20" key="1">
    <citation type="journal article" date="2012" name="J. Bacteriol.">
        <title>Complete genome sequence of Riemerella anatipestifer reference strain.</title>
        <authorList>
            <person name="Wang X."/>
            <person name="Zhu D."/>
            <person name="Wang M."/>
            <person name="Cheng A."/>
            <person name="Jia R."/>
            <person name="Zhou Y."/>
            <person name="Chen Z."/>
            <person name="Luo Q."/>
            <person name="Liu F."/>
            <person name="Wang Y."/>
            <person name="Chen X.Y."/>
        </authorList>
    </citation>
    <scope>NUCLEOTIDE SEQUENCE [LARGE SCALE GENOMIC DNA]</scope>
    <source>
        <strain evidence="20">DSM 15868</strain>
    </source>
</reference>
<evidence type="ECO:0000256" key="1">
    <source>
        <dbReference type="ARBA" id="ARBA00004571"/>
    </source>
</evidence>
<evidence type="ECO:0000256" key="10">
    <source>
        <dbReference type="ARBA" id="ARBA00023077"/>
    </source>
</evidence>
<dbReference type="InterPro" id="IPR012910">
    <property type="entry name" value="Plug_dom"/>
</dbReference>
<keyword evidence="12 19" id="KW-0675">Receptor</keyword>
<keyword evidence="9" id="KW-0406">Ion transport</keyword>
<evidence type="ECO:0000256" key="14">
    <source>
        <dbReference type="PROSITE-ProRule" id="PRU01360"/>
    </source>
</evidence>
<evidence type="ECO:0000256" key="9">
    <source>
        <dbReference type="ARBA" id="ARBA00023065"/>
    </source>
</evidence>
<evidence type="ECO:0000256" key="5">
    <source>
        <dbReference type="ARBA" id="ARBA00022496"/>
    </source>
</evidence>
<dbReference type="SUPFAM" id="SSF49464">
    <property type="entry name" value="Carboxypeptidase regulatory domain-like"/>
    <property type="match status" value="1"/>
</dbReference>
<keyword evidence="8" id="KW-0408">Iron</keyword>
<evidence type="ECO:0000256" key="15">
    <source>
        <dbReference type="RuleBase" id="RU003357"/>
    </source>
</evidence>
<dbReference type="PANTHER" id="PTHR32552">
    <property type="entry name" value="FERRICHROME IRON RECEPTOR-RELATED"/>
    <property type="match status" value="1"/>
</dbReference>
<dbReference type="GeneID" id="93718022"/>
<dbReference type="NCBIfam" id="TIGR01783">
    <property type="entry name" value="TonB-siderophor"/>
    <property type="match status" value="1"/>
</dbReference>
<evidence type="ECO:0000256" key="8">
    <source>
        <dbReference type="ARBA" id="ARBA00023004"/>
    </source>
</evidence>
<dbReference type="Gene3D" id="2.60.40.1120">
    <property type="entry name" value="Carboxypeptidase-like, regulatory domain"/>
    <property type="match status" value="1"/>
</dbReference>
<dbReference type="Pfam" id="PF13620">
    <property type="entry name" value="CarboxypepD_reg"/>
    <property type="match status" value="1"/>
</dbReference>
<dbReference type="CDD" id="cd01347">
    <property type="entry name" value="ligand_gated_channel"/>
    <property type="match status" value="1"/>
</dbReference>
<dbReference type="InterPro" id="IPR039426">
    <property type="entry name" value="TonB-dep_rcpt-like"/>
</dbReference>
<keyword evidence="4 14" id="KW-1134">Transmembrane beta strand</keyword>
<evidence type="ECO:0000256" key="11">
    <source>
        <dbReference type="ARBA" id="ARBA00023136"/>
    </source>
</evidence>
<feature type="chain" id="PRO_5003189640" evidence="16">
    <location>
        <begin position="19"/>
        <end position="781"/>
    </location>
</feature>
<dbReference type="InterPro" id="IPR037066">
    <property type="entry name" value="Plug_dom_sf"/>
</dbReference>
<dbReference type="GO" id="GO:0015891">
    <property type="term" value="P:siderophore transport"/>
    <property type="evidence" value="ECO:0007669"/>
    <property type="project" value="InterPro"/>
</dbReference>
<dbReference type="Gene3D" id="2.170.130.10">
    <property type="entry name" value="TonB-dependent receptor, plug domain"/>
    <property type="match status" value="1"/>
</dbReference>
<dbReference type="RefSeq" id="WP_004917283.1">
    <property type="nucleotide sequence ID" value="NC_014738.1"/>
</dbReference>
<dbReference type="KEGG" id="ran:Riean_0921"/>
<dbReference type="Pfam" id="PF00593">
    <property type="entry name" value="TonB_dep_Rec_b-barrel"/>
    <property type="match status" value="1"/>
</dbReference>
<keyword evidence="13 14" id="KW-0998">Cell outer membrane</keyword>
<dbReference type="GO" id="GO:0009279">
    <property type="term" value="C:cell outer membrane"/>
    <property type="evidence" value="ECO:0007669"/>
    <property type="project" value="UniProtKB-SubCell"/>
</dbReference>
<dbReference type="SMR" id="E4TC35"/>
<evidence type="ECO:0000256" key="13">
    <source>
        <dbReference type="ARBA" id="ARBA00023237"/>
    </source>
</evidence>
<evidence type="ECO:0000313" key="19">
    <source>
        <dbReference type="EMBL" id="AFD56084.1"/>
    </source>
</evidence>
<dbReference type="GO" id="GO:0015344">
    <property type="term" value="F:siderophore uptake transmembrane transporter activity"/>
    <property type="evidence" value="ECO:0007669"/>
    <property type="project" value="TreeGrafter"/>
</dbReference>
<dbReference type="Gene3D" id="2.40.170.20">
    <property type="entry name" value="TonB-dependent receptor, beta-barrel domain"/>
    <property type="match status" value="1"/>
</dbReference>
<dbReference type="PATRIC" id="fig|693978.17.peg.1168"/>
<feature type="domain" description="TonB-dependent receptor-like beta-barrel" evidence="17">
    <location>
        <begin position="298"/>
        <end position="734"/>
    </location>
</feature>
<dbReference type="HOGENOM" id="CLU_008287_9_3_10"/>
<dbReference type="InterPro" id="IPR000531">
    <property type="entry name" value="Beta-barrel_TonB"/>
</dbReference>
<gene>
    <name evidence="19" type="ORF">RA0C_1171</name>
</gene>
<dbReference type="InterPro" id="IPR036942">
    <property type="entry name" value="Beta-barrel_TonB_sf"/>
</dbReference>
<dbReference type="KEGG" id="rai:RA0C_1171"/>
<organism evidence="19 20">
    <name type="scientific">Riemerella anatipestifer (strain ATCC 11845 / DSM 15868 / JCM 9532 / NCTC 11014)</name>
    <dbReference type="NCBI Taxonomy" id="693978"/>
    <lineage>
        <taxon>Bacteria</taxon>
        <taxon>Pseudomonadati</taxon>
        <taxon>Bacteroidota</taxon>
        <taxon>Flavobacteriia</taxon>
        <taxon>Flavobacteriales</taxon>
        <taxon>Weeksellaceae</taxon>
        <taxon>Riemerella</taxon>
    </lineage>
</organism>
<keyword evidence="3 14" id="KW-0813">Transport</keyword>
<proteinExistence type="inferred from homology"/>
<dbReference type="GO" id="GO:0038023">
    <property type="term" value="F:signaling receptor activity"/>
    <property type="evidence" value="ECO:0007669"/>
    <property type="project" value="InterPro"/>
</dbReference>
<keyword evidence="5" id="KW-0410">Iron transport</keyword>
<keyword evidence="10 15" id="KW-0798">TonB box</keyword>
<keyword evidence="11 14" id="KW-0472">Membrane</keyword>
<dbReference type="InterPro" id="IPR010105">
    <property type="entry name" value="TonB_sidphr_rcpt"/>
</dbReference>